<gene>
    <name evidence="2" type="ORF">MW290_30200</name>
</gene>
<feature type="domain" description="NAD(P)-binding" evidence="1">
    <location>
        <begin position="8"/>
        <end position="154"/>
    </location>
</feature>
<dbReference type="CDD" id="cd05271">
    <property type="entry name" value="NDUFA9_like_SDR_a"/>
    <property type="match status" value="1"/>
</dbReference>
<dbReference type="Proteomes" id="UP001056201">
    <property type="component" value="Chromosome 2"/>
</dbReference>
<dbReference type="SUPFAM" id="SSF51735">
    <property type="entry name" value="NAD(P)-binding Rossmann-fold domains"/>
    <property type="match status" value="1"/>
</dbReference>
<evidence type="ECO:0000259" key="1">
    <source>
        <dbReference type="Pfam" id="PF13460"/>
    </source>
</evidence>
<dbReference type="PANTHER" id="PTHR12126">
    <property type="entry name" value="NADH-UBIQUINONE OXIDOREDUCTASE 39 KDA SUBUNIT-RELATED"/>
    <property type="match status" value="1"/>
</dbReference>
<reference evidence="2" key="1">
    <citation type="submission" date="2022-05" db="EMBL/GenBank/DDBJ databases">
        <title>An RpoN-dependent PEP-CTERM gene is involved in floc formation of an Aquincola tertiaricarbonis strain.</title>
        <authorList>
            <person name="Qiu D."/>
            <person name="Xia M."/>
        </authorList>
    </citation>
    <scope>NUCLEOTIDE SEQUENCE</scope>
    <source>
        <strain evidence="2">RN12</strain>
    </source>
</reference>
<protein>
    <submittedName>
        <fullName evidence="2">Complex I NDUFA9 subunit family protein</fullName>
    </submittedName>
</protein>
<sequence>MRNILVLGGTGFVGRAVAERLVRRSGGAGGRIVVPTRRYYRGNHLRSLPTVEVVQANVNDPQQLARLVAGCDAVINLVAILHGNEEAFRRTHAELPRQLAEACRAAGVRRLLHVSALGVSPDAPSRYLRSKAAGEAVLTSSGLDVTLLRPSVLFGAEDRFMNMFAGLQAVFPVMPLAGADAKFQPCWVDDVAEALVRCLDRTETIGQTYECAGPTVYTLKQLVQLAGRWAGHERPVIGLPGPLGRLQAGVMSLLPGEPLMSGDNLDSMKVPNVATGQLPGLQALGITPAPLEQVAPGYLGGRQGIARLDPLRACARR</sequence>
<dbReference type="InterPro" id="IPR036291">
    <property type="entry name" value="NAD(P)-bd_dom_sf"/>
</dbReference>
<proteinExistence type="predicted"/>
<name>A0ABY4SBH4_AQUTE</name>
<dbReference type="PANTHER" id="PTHR12126:SF11">
    <property type="entry name" value="NADH DEHYDROGENASE [UBIQUINONE] 1 ALPHA SUBCOMPLEX SUBUNIT 9, MITOCHONDRIAL"/>
    <property type="match status" value="1"/>
</dbReference>
<keyword evidence="3" id="KW-1185">Reference proteome</keyword>
<dbReference type="EMBL" id="CP097636">
    <property type="protein sequence ID" value="URI09819.1"/>
    <property type="molecule type" value="Genomic_DNA"/>
</dbReference>
<dbReference type="InterPro" id="IPR016040">
    <property type="entry name" value="NAD(P)-bd_dom"/>
</dbReference>
<dbReference type="Gene3D" id="3.40.50.720">
    <property type="entry name" value="NAD(P)-binding Rossmann-like Domain"/>
    <property type="match status" value="1"/>
</dbReference>
<accession>A0ABY4SBH4</accession>
<dbReference type="RefSeq" id="WP_250198042.1">
    <property type="nucleotide sequence ID" value="NZ_CP097636.1"/>
</dbReference>
<dbReference type="InterPro" id="IPR051207">
    <property type="entry name" value="ComplexI_NDUFA9_subunit"/>
</dbReference>
<evidence type="ECO:0000313" key="2">
    <source>
        <dbReference type="EMBL" id="URI09819.1"/>
    </source>
</evidence>
<dbReference type="Pfam" id="PF13460">
    <property type="entry name" value="NAD_binding_10"/>
    <property type="match status" value="1"/>
</dbReference>
<organism evidence="2 3">
    <name type="scientific">Aquincola tertiaricarbonis</name>
    <dbReference type="NCBI Taxonomy" id="391953"/>
    <lineage>
        <taxon>Bacteria</taxon>
        <taxon>Pseudomonadati</taxon>
        <taxon>Pseudomonadota</taxon>
        <taxon>Betaproteobacteria</taxon>
        <taxon>Burkholderiales</taxon>
        <taxon>Sphaerotilaceae</taxon>
        <taxon>Aquincola</taxon>
    </lineage>
</organism>
<evidence type="ECO:0000313" key="3">
    <source>
        <dbReference type="Proteomes" id="UP001056201"/>
    </source>
</evidence>